<evidence type="ECO:0000313" key="8">
    <source>
        <dbReference type="Proteomes" id="UP001071777"/>
    </source>
</evidence>
<keyword evidence="4" id="KW-0175">Coiled coil</keyword>
<gene>
    <name evidence="7" type="ORF">OJ252_709</name>
</gene>
<evidence type="ECO:0000256" key="1">
    <source>
        <dbReference type="ARBA" id="ARBA00004123"/>
    </source>
</evidence>
<dbReference type="Pfam" id="PF08573">
    <property type="entry name" value="SAE2"/>
    <property type="match status" value="1"/>
</dbReference>
<evidence type="ECO:0000259" key="6">
    <source>
        <dbReference type="Pfam" id="PF08573"/>
    </source>
</evidence>
<name>A0ABQ8PAP9_9CRYT</name>
<feature type="region of interest" description="Disordered" evidence="5">
    <location>
        <begin position="247"/>
        <end position="269"/>
    </location>
</feature>
<dbReference type="InterPro" id="IPR033316">
    <property type="entry name" value="RBBP8-like"/>
</dbReference>
<evidence type="ECO:0000256" key="3">
    <source>
        <dbReference type="ARBA" id="ARBA00023242"/>
    </source>
</evidence>
<keyword evidence="8" id="KW-1185">Reference proteome</keyword>
<reference evidence="7" key="1">
    <citation type="submission" date="2022-10" db="EMBL/GenBank/DDBJ databases">
        <title>Adaptive evolution leads to modifications in subtelomeric GC content in a zoonotic Cryptosporidium species.</title>
        <authorList>
            <person name="Li J."/>
            <person name="Feng Y."/>
            <person name="Xiao L."/>
        </authorList>
    </citation>
    <scope>NUCLEOTIDE SEQUENCE</scope>
    <source>
        <strain evidence="7">25894</strain>
    </source>
</reference>
<comment type="caution">
    <text evidence="7">The sequence shown here is derived from an EMBL/GenBank/DDBJ whole genome shotgun (WGS) entry which is preliminary data.</text>
</comment>
<evidence type="ECO:0000313" key="7">
    <source>
        <dbReference type="EMBL" id="KAJ1614287.1"/>
    </source>
</evidence>
<sequence>MDRVIEDDDYPSVFPLEKVASHLKMSLKLMEAAQVQWMKEKESLLHEIERLRMENRALRMEARSNENVERNSALGTPGSCMANDYYLVNQESGRLVAIPERPTSQLVDRTHLVDRSCGSSSAFRRSSDSAEMQDLEDVSEDFIHSRNSASGSRGVQDDSISPATGSQICRVRHIQLEDESNNHESLERKTIKYREVGKNIGKKEQRNCLQAFECTECSNFYKAISGSKLASSQSLCKHVKQSLLQNSGRHRFRHPPAKSPPGYWDLDEM</sequence>
<dbReference type="PANTHER" id="PTHR15107">
    <property type="entry name" value="RETINOBLASTOMA BINDING PROTEIN 8"/>
    <property type="match status" value="1"/>
</dbReference>
<organism evidence="7 8">
    <name type="scientific">Cryptosporidium canis</name>
    <dbReference type="NCBI Taxonomy" id="195482"/>
    <lineage>
        <taxon>Eukaryota</taxon>
        <taxon>Sar</taxon>
        <taxon>Alveolata</taxon>
        <taxon>Apicomplexa</taxon>
        <taxon>Conoidasida</taxon>
        <taxon>Coccidia</taxon>
        <taxon>Eucoccidiorida</taxon>
        <taxon>Eimeriorina</taxon>
        <taxon>Cryptosporidiidae</taxon>
        <taxon>Cryptosporidium</taxon>
    </lineage>
</organism>
<keyword evidence="3" id="KW-0539">Nucleus</keyword>
<comment type="subcellular location">
    <subcellularLocation>
        <location evidence="1">Nucleus</location>
    </subcellularLocation>
</comment>
<keyword evidence="2" id="KW-0227">DNA damage</keyword>
<accession>A0ABQ8PAP9</accession>
<dbReference type="Proteomes" id="UP001071777">
    <property type="component" value="Unassembled WGS sequence"/>
</dbReference>
<dbReference type="PANTHER" id="PTHR15107:SF0">
    <property type="entry name" value="DNA ENDONUCLEASE ACTIVATOR CTP1 C-TERMINAL DOMAIN-CONTAINING PROTEIN"/>
    <property type="match status" value="1"/>
</dbReference>
<protein>
    <submittedName>
        <fullName evidence="7">CtIP type zinc knuckle (C2H2)</fullName>
    </submittedName>
</protein>
<evidence type="ECO:0000256" key="4">
    <source>
        <dbReference type="SAM" id="Coils"/>
    </source>
</evidence>
<evidence type="ECO:0000256" key="5">
    <source>
        <dbReference type="SAM" id="MobiDB-lite"/>
    </source>
</evidence>
<evidence type="ECO:0000256" key="2">
    <source>
        <dbReference type="ARBA" id="ARBA00022763"/>
    </source>
</evidence>
<proteinExistence type="predicted"/>
<dbReference type="InterPro" id="IPR013882">
    <property type="entry name" value="Ctp1_C"/>
</dbReference>
<feature type="domain" description="DNA endonuclease activator Ctp1 C-terminal" evidence="6">
    <location>
        <begin position="235"/>
        <end position="267"/>
    </location>
</feature>
<dbReference type="EMBL" id="JAPCXB010000024">
    <property type="protein sequence ID" value="KAJ1614287.1"/>
    <property type="molecule type" value="Genomic_DNA"/>
</dbReference>
<feature type="coiled-coil region" evidence="4">
    <location>
        <begin position="34"/>
        <end position="68"/>
    </location>
</feature>